<keyword evidence="3 5" id="KW-1133">Transmembrane helix</keyword>
<proteinExistence type="predicted"/>
<dbReference type="EMBL" id="JBHSMF010000010">
    <property type="protein sequence ID" value="MFC5499812.1"/>
    <property type="molecule type" value="Genomic_DNA"/>
</dbReference>
<feature type="transmembrane region" description="Helical" evidence="5">
    <location>
        <begin position="48"/>
        <end position="65"/>
    </location>
</feature>
<keyword evidence="2 5" id="KW-0812">Transmembrane</keyword>
<sequence>MYLTAAMLPFSLAAANIAKVLMLLFVLYALARPALRREALQGLQRLRTPFWIGAMLVLLALSLAYTPAPLPEALRDLNKYSKLLLIPMPLMLLRSRREAVIALGSYVAVECFVLLSSYLLSAGLHLPWVVKPLEVRLYVATVFSSYLDQSIMTVGLASLAWYLRAEFPGRHGPKLALGLVLLAVVNVLLLLPGRSAQVALVVALTMALGWAVPGRRRSLALLAPLLLVAGVMAGSAHFRDRTSAVITESLAYADGDPVPTSSGTRLNLWHRALQAIAEKPLIGHGIGSWRYVYARLERNGNAPMYATAHNPHQEYLLWGVHLGLGGIVLLLAFGYALVRDAAPLRTEIRRAIYSLVTILAVVSLFNSTLYDALIGDYFCLLLGVLLALGRMTPAAEPAA</sequence>
<comment type="subcellular location">
    <subcellularLocation>
        <location evidence="1">Membrane</location>
        <topology evidence="1">Multi-pass membrane protein</topology>
    </subcellularLocation>
</comment>
<dbReference type="InterPro" id="IPR051533">
    <property type="entry name" value="WaaL-like"/>
</dbReference>
<feature type="transmembrane region" description="Helical" evidence="5">
    <location>
        <begin position="140"/>
        <end position="163"/>
    </location>
</feature>
<dbReference type="PANTHER" id="PTHR37422">
    <property type="entry name" value="TEICHURONIC ACID BIOSYNTHESIS PROTEIN TUAE"/>
    <property type="match status" value="1"/>
</dbReference>
<evidence type="ECO:0000259" key="6">
    <source>
        <dbReference type="Pfam" id="PF04932"/>
    </source>
</evidence>
<feature type="transmembrane region" description="Helical" evidence="5">
    <location>
        <begin position="315"/>
        <end position="338"/>
    </location>
</feature>
<evidence type="ECO:0000313" key="7">
    <source>
        <dbReference type="EMBL" id="MFC5499812.1"/>
    </source>
</evidence>
<dbReference type="InterPro" id="IPR007016">
    <property type="entry name" value="O-antigen_ligase-rel_domated"/>
</dbReference>
<evidence type="ECO:0000256" key="5">
    <source>
        <dbReference type="SAM" id="Phobius"/>
    </source>
</evidence>
<feature type="transmembrane region" description="Helical" evidence="5">
    <location>
        <begin position="6"/>
        <end position="28"/>
    </location>
</feature>
<evidence type="ECO:0000313" key="8">
    <source>
        <dbReference type="Proteomes" id="UP001596037"/>
    </source>
</evidence>
<name>A0ABW0NIE4_9BURK</name>
<evidence type="ECO:0000256" key="1">
    <source>
        <dbReference type="ARBA" id="ARBA00004141"/>
    </source>
</evidence>
<evidence type="ECO:0000256" key="2">
    <source>
        <dbReference type="ARBA" id="ARBA00022692"/>
    </source>
</evidence>
<keyword evidence="4 5" id="KW-0472">Membrane</keyword>
<keyword evidence="8" id="KW-1185">Reference proteome</keyword>
<evidence type="ECO:0000256" key="4">
    <source>
        <dbReference type="ARBA" id="ARBA00023136"/>
    </source>
</evidence>
<feature type="transmembrane region" description="Helical" evidence="5">
    <location>
        <begin position="197"/>
        <end position="212"/>
    </location>
</feature>
<evidence type="ECO:0000256" key="3">
    <source>
        <dbReference type="ARBA" id="ARBA00022989"/>
    </source>
</evidence>
<dbReference type="PANTHER" id="PTHR37422:SF13">
    <property type="entry name" value="LIPOPOLYSACCHARIDE BIOSYNTHESIS PROTEIN PA4999-RELATED"/>
    <property type="match status" value="1"/>
</dbReference>
<keyword evidence="7" id="KW-0436">Ligase</keyword>
<feature type="transmembrane region" description="Helical" evidence="5">
    <location>
        <begin position="175"/>
        <end position="191"/>
    </location>
</feature>
<dbReference type="GO" id="GO:0016874">
    <property type="term" value="F:ligase activity"/>
    <property type="evidence" value="ECO:0007669"/>
    <property type="project" value="UniProtKB-KW"/>
</dbReference>
<dbReference type="Proteomes" id="UP001596037">
    <property type="component" value="Unassembled WGS sequence"/>
</dbReference>
<comment type="caution">
    <text evidence="7">The sequence shown here is derived from an EMBL/GenBank/DDBJ whole genome shotgun (WGS) entry which is preliminary data.</text>
</comment>
<accession>A0ABW0NIE4</accession>
<feature type="transmembrane region" description="Helical" evidence="5">
    <location>
        <begin position="350"/>
        <end position="366"/>
    </location>
</feature>
<feature type="transmembrane region" description="Helical" evidence="5">
    <location>
        <begin position="219"/>
        <end position="238"/>
    </location>
</feature>
<feature type="domain" description="O-antigen ligase-related" evidence="6">
    <location>
        <begin position="180"/>
        <end position="331"/>
    </location>
</feature>
<reference evidence="8" key="1">
    <citation type="journal article" date="2019" name="Int. J. Syst. Evol. Microbiol.">
        <title>The Global Catalogue of Microorganisms (GCM) 10K type strain sequencing project: providing services to taxonomists for standard genome sequencing and annotation.</title>
        <authorList>
            <consortium name="The Broad Institute Genomics Platform"/>
            <consortium name="The Broad Institute Genome Sequencing Center for Infectious Disease"/>
            <person name="Wu L."/>
            <person name="Ma J."/>
        </authorList>
    </citation>
    <scope>NUCLEOTIDE SEQUENCE [LARGE SCALE GENOMIC DNA]</scope>
    <source>
        <strain evidence="8">CCUG 57401</strain>
    </source>
</reference>
<dbReference type="Pfam" id="PF04932">
    <property type="entry name" value="Wzy_C"/>
    <property type="match status" value="1"/>
</dbReference>
<feature type="transmembrane region" description="Helical" evidence="5">
    <location>
        <begin position="100"/>
        <end position="120"/>
    </location>
</feature>
<dbReference type="RefSeq" id="WP_376852061.1">
    <property type="nucleotide sequence ID" value="NZ_JBHSMF010000010.1"/>
</dbReference>
<protein>
    <submittedName>
        <fullName evidence="7">O-antigen ligase family protein</fullName>
    </submittedName>
</protein>
<gene>
    <name evidence="7" type="ORF">ACFPOE_19880</name>
</gene>
<organism evidence="7 8">
    <name type="scientific">Caenimonas terrae</name>
    <dbReference type="NCBI Taxonomy" id="696074"/>
    <lineage>
        <taxon>Bacteria</taxon>
        <taxon>Pseudomonadati</taxon>
        <taxon>Pseudomonadota</taxon>
        <taxon>Betaproteobacteria</taxon>
        <taxon>Burkholderiales</taxon>
        <taxon>Comamonadaceae</taxon>
        <taxon>Caenimonas</taxon>
    </lineage>
</organism>